<feature type="compositionally biased region" description="Low complexity" evidence="1">
    <location>
        <begin position="104"/>
        <end position="115"/>
    </location>
</feature>
<keyword evidence="3" id="KW-1185">Reference proteome</keyword>
<dbReference type="InterPro" id="IPR010982">
    <property type="entry name" value="Lambda_DNA-bd_dom_sf"/>
</dbReference>
<proteinExistence type="predicted"/>
<comment type="caution">
    <text evidence="2">The sequence shown here is derived from an EMBL/GenBank/DDBJ whole genome shotgun (WGS) entry which is preliminary data.</text>
</comment>
<name>A0ABT8SBP3_9BURK</name>
<dbReference type="EMBL" id="JAUKVY010000027">
    <property type="protein sequence ID" value="MDO1536336.1"/>
    <property type="molecule type" value="Genomic_DNA"/>
</dbReference>
<protein>
    <submittedName>
        <fullName evidence="2">Helix-turn-helix transcriptional regulator</fullName>
    </submittedName>
</protein>
<dbReference type="SUPFAM" id="SSF47413">
    <property type="entry name" value="lambda repressor-like DNA-binding domains"/>
    <property type="match status" value="1"/>
</dbReference>
<dbReference type="Proteomes" id="UP001169027">
    <property type="component" value="Unassembled WGS sequence"/>
</dbReference>
<gene>
    <name evidence="2" type="ORF">Q2T77_29020</name>
</gene>
<evidence type="ECO:0000313" key="3">
    <source>
        <dbReference type="Proteomes" id="UP001169027"/>
    </source>
</evidence>
<dbReference type="CDD" id="cd00093">
    <property type="entry name" value="HTH_XRE"/>
    <property type="match status" value="1"/>
</dbReference>
<sequence length="115" mass="11962">MPALSIKAETAVIALAETLRALRLQHGESQALAAQRIGVGLRTYQRMESTGPAAGQVGIPAGGVAIGDFLMALEVYGVDVVAALTQLHQAAPAPVGAHRERGRTPTPRGDTTRQI</sequence>
<organism evidence="2 3">
    <name type="scientific">Variovorax ginsengisoli</name>
    <dbReference type="NCBI Taxonomy" id="363844"/>
    <lineage>
        <taxon>Bacteria</taxon>
        <taxon>Pseudomonadati</taxon>
        <taxon>Pseudomonadota</taxon>
        <taxon>Betaproteobacteria</taxon>
        <taxon>Burkholderiales</taxon>
        <taxon>Comamonadaceae</taxon>
        <taxon>Variovorax</taxon>
    </lineage>
</organism>
<evidence type="ECO:0000256" key="1">
    <source>
        <dbReference type="SAM" id="MobiDB-lite"/>
    </source>
</evidence>
<dbReference type="InterPro" id="IPR001387">
    <property type="entry name" value="Cro/C1-type_HTH"/>
</dbReference>
<reference evidence="2" key="1">
    <citation type="submission" date="2023-06" db="EMBL/GenBank/DDBJ databases">
        <authorList>
            <person name="Jiang Y."/>
            <person name="Liu Q."/>
        </authorList>
    </citation>
    <scope>NUCLEOTIDE SEQUENCE</scope>
    <source>
        <strain evidence="2">CGMCC 1.12090</strain>
    </source>
</reference>
<evidence type="ECO:0000313" key="2">
    <source>
        <dbReference type="EMBL" id="MDO1536336.1"/>
    </source>
</evidence>
<feature type="region of interest" description="Disordered" evidence="1">
    <location>
        <begin position="90"/>
        <end position="115"/>
    </location>
</feature>
<accession>A0ABT8SBP3</accession>
<dbReference type="RefSeq" id="WP_301814349.1">
    <property type="nucleotide sequence ID" value="NZ_JAUJZH010000027.1"/>
</dbReference>
<dbReference type="Gene3D" id="1.10.260.40">
    <property type="entry name" value="lambda repressor-like DNA-binding domains"/>
    <property type="match status" value="1"/>
</dbReference>